<proteinExistence type="predicted"/>
<sequence length="397" mass="42750">MLHIHLFNLRCCLLIAILYFLLGPPCAKAHDAGPLRPKLPGIGFNLTPDYGPQCINSILTPIFIPRSSTAAIYFPNGSYIAIPAVQGNGAYRAFMHGEQTATSLTTPQRNTILRTILCTILTPLNLCPPSPTNNPVEPLLTTLKSAAESHLKVAAADTNTYICYAAALSFPSPTTLAPHQLSIINQAVTALNIPNSHLPLQTAGFLALHANENRHLNPAIQSEPDYYLDRVVLSIEHSRWGLSALLLADGAVAGSGDGGVSVLRQVVRYTSGSSSSYGSHSDVLVGEEEDARRAALQKLLQPPFGYSPRAHRFYERVDRVVLYGDLVEGGYLETSGAKEGNEQKMLREILGGELTGVGVFEPASVAAIGAAWSAYEEAERRDGWVGCEGIDRGHEEL</sequence>
<feature type="signal peptide" evidence="1">
    <location>
        <begin position="1"/>
        <end position="29"/>
    </location>
</feature>
<gene>
    <name evidence="2" type="ORF">AJ79_03587</name>
</gene>
<feature type="chain" id="PRO_5013242360" evidence="1">
    <location>
        <begin position="30"/>
        <end position="397"/>
    </location>
</feature>
<keyword evidence="3" id="KW-1185">Reference proteome</keyword>
<evidence type="ECO:0000313" key="3">
    <source>
        <dbReference type="Proteomes" id="UP000223968"/>
    </source>
</evidence>
<organism evidence="2 3">
    <name type="scientific">Helicocarpus griseus UAMH5409</name>
    <dbReference type="NCBI Taxonomy" id="1447875"/>
    <lineage>
        <taxon>Eukaryota</taxon>
        <taxon>Fungi</taxon>
        <taxon>Dikarya</taxon>
        <taxon>Ascomycota</taxon>
        <taxon>Pezizomycotina</taxon>
        <taxon>Eurotiomycetes</taxon>
        <taxon>Eurotiomycetidae</taxon>
        <taxon>Onygenales</taxon>
        <taxon>Ajellomycetaceae</taxon>
        <taxon>Helicocarpus</taxon>
    </lineage>
</organism>
<dbReference type="OrthoDB" id="3643156at2759"/>
<keyword evidence="1" id="KW-0732">Signal</keyword>
<protein>
    <submittedName>
        <fullName evidence="2">Uncharacterized protein</fullName>
    </submittedName>
</protein>
<comment type="caution">
    <text evidence="2">The sequence shown here is derived from an EMBL/GenBank/DDBJ whole genome shotgun (WGS) entry which is preliminary data.</text>
</comment>
<dbReference type="EMBL" id="PDNB01000044">
    <property type="protein sequence ID" value="PGH13594.1"/>
    <property type="molecule type" value="Genomic_DNA"/>
</dbReference>
<dbReference type="AlphaFoldDB" id="A0A2B7XP92"/>
<reference evidence="2 3" key="1">
    <citation type="submission" date="2017-10" db="EMBL/GenBank/DDBJ databases">
        <title>Comparative genomics in systemic dimorphic fungi from Ajellomycetaceae.</title>
        <authorList>
            <person name="Munoz J.F."/>
            <person name="Mcewen J.G."/>
            <person name="Clay O.K."/>
            <person name="Cuomo C.A."/>
        </authorList>
    </citation>
    <scope>NUCLEOTIDE SEQUENCE [LARGE SCALE GENOMIC DNA]</scope>
    <source>
        <strain evidence="2 3">UAMH5409</strain>
    </source>
</reference>
<dbReference type="Proteomes" id="UP000223968">
    <property type="component" value="Unassembled WGS sequence"/>
</dbReference>
<accession>A0A2B7XP92</accession>
<name>A0A2B7XP92_9EURO</name>
<evidence type="ECO:0000256" key="1">
    <source>
        <dbReference type="SAM" id="SignalP"/>
    </source>
</evidence>
<evidence type="ECO:0000313" key="2">
    <source>
        <dbReference type="EMBL" id="PGH13594.1"/>
    </source>
</evidence>